<feature type="domain" description="Glycosyl transferase family 1" evidence="1">
    <location>
        <begin position="172"/>
        <end position="329"/>
    </location>
</feature>
<dbReference type="PANTHER" id="PTHR45947">
    <property type="entry name" value="SULFOQUINOVOSYL TRANSFERASE SQD2"/>
    <property type="match status" value="1"/>
</dbReference>
<dbReference type="Gene3D" id="3.40.50.2000">
    <property type="entry name" value="Glycogen Phosphorylase B"/>
    <property type="match status" value="2"/>
</dbReference>
<dbReference type="PANTHER" id="PTHR45947:SF3">
    <property type="entry name" value="SULFOQUINOVOSYL TRANSFERASE SQD2"/>
    <property type="match status" value="1"/>
</dbReference>
<gene>
    <name evidence="3" type="ORF">HK14_06950</name>
</gene>
<sequence>MNIATVLPPSEAFAEGEAGAIALLVQRMADGMETVLGQAPQGRPFSGVRFVPVKPLLRPYSLSKRYALAVAQRLKYIKPDLIEVHNRPDVALALHGLLPNVPIMLVLHNDPCSMRAARSATEREKLGRAVAVVAVSEWVRGRFVSQGVKACVRVLPNSLDLSVLPPCPAIREKTILFAGRIVADKGADAFVTACARVLPQNVGWRAEMIGADRFGPDSPETPFLAALRPKAQAAGIIMRGYQPHASVLQAMARAAIVVVPSRWAEPFGMVALEAMACGAAVLVSAHGGLPDVVADAGSYCDPDTLENFVAALDRLVQDDSLRQQLGQQGMHRALAFDTATIRSKRLALHEDIVREWQWRGTFREQC</sequence>
<dbReference type="Proteomes" id="UP000196086">
    <property type="component" value="Unassembled WGS sequence"/>
</dbReference>
<reference evidence="3 4" key="1">
    <citation type="submission" date="2014-06" db="EMBL/GenBank/DDBJ databases">
        <authorList>
            <person name="Ju J."/>
            <person name="Zhang J."/>
        </authorList>
    </citation>
    <scope>NUCLEOTIDE SEQUENCE [LARGE SCALE GENOMIC DNA]</scope>
    <source>
        <strain evidence="3 4">DsW_47</strain>
    </source>
</reference>
<evidence type="ECO:0000259" key="1">
    <source>
        <dbReference type="Pfam" id="PF00534"/>
    </source>
</evidence>
<name>A0A1Z5YU90_9PROT</name>
<dbReference type="SUPFAM" id="SSF53756">
    <property type="entry name" value="UDP-Glycosyltransferase/glycogen phosphorylase"/>
    <property type="match status" value="1"/>
</dbReference>
<dbReference type="InterPro" id="IPR001296">
    <property type="entry name" value="Glyco_trans_1"/>
</dbReference>
<dbReference type="InterPro" id="IPR050194">
    <property type="entry name" value="Glycosyltransferase_grp1"/>
</dbReference>
<dbReference type="Pfam" id="PF13439">
    <property type="entry name" value="Glyco_transf_4"/>
    <property type="match status" value="1"/>
</dbReference>
<dbReference type="EMBL" id="JOMQ01000034">
    <property type="protein sequence ID" value="OUJ02093.1"/>
    <property type="molecule type" value="Genomic_DNA"/>
</dbReference>
<accession>A0A1Z5YU90</accession>
<dbReference type="Pfam" id="PF00534">
    <property type="entry name" value="Glycos_transf_1"/>
    <property type="match status" value="1"/>
</dbReference>
<organism evidence="3 4">
    <name type="scientific">Acetobacter cibinongensis</name>
    <dbReference type="NCBI Taxonomy" id="146475"/>
    <lineage>
        <taxon>Bacteria</taxon>
        <taxon>Pseudomonadati</taxon>
        <taxon>Pseudomonadota</taxon>
        <taxon>Alphaproteobacteria</taxon>
        <taxon>Acetobacterales</taxon>
        <taxon>Acetobacteraceae</taxon>
        <taxon>Acetobacter</taxon>
    </lineage>
</organism>
<keyword evidence="3" id="KW-0808">Transferase</keyword>
<evidence type="ECO:0000313" key="4">
    <source>
        <dbReference type="Proteomes" id="UP000196086"/>
    </source>
</evidence>
<feature type="domain" description="Glycosyltransferase subfamily 4-like N-terminal" evidence="2">
    <location>
        <begin position="43"/>
        <end position="162"/>
    </location>
</feature>
<evidence type="ECO:0000259" key="2">
    <source>
        <dbReference type="Pfam" id="PF13439"/>
    </source>
</evidence>
<dbReference type="GO" id="GO:0016757">
    <property type="term" value="F:glycosyltransferase activity"/>
    <property type="evidence" value="ECO:0007669"/>
    <property type="project" value="InterPro"/>
</dbReference>
<protein>
    <submittedName>
        <fullName evidence="3">Hexosyltransferase</fullName>
    </submittedName>
</protein>
<comment type="caution">
    <text evidence="3">The sequence shown here is derived from an EMBL/GenBank/DDBJ whole genome shotgun (WGS) entry which is preliminary data.</text>
</comment>
<proteinExistence type="predicted"/>
<dbReference type="InterPro" id="IPR028098">
    <property type="entry name" value="Glyco_trans_4-like_N"/>
</dbReference>
<dbReference type="CDD" id="cd03801">
    <property type="entry name" value="GT4_PimA-like"/>
    <property type="match status" value="1"/>
</dbReference>
<evidence type="ECO:0000313" key="3">
    <source>
        <dbReference type="EMBL" id="OUJ02093.1"/>
    </source>
</evidence>
<dbReference type="AlphaFoldDB" id="A0A1Z5YU90"/>